<dbReference type="Pfam" id="PF00543">
    <property type="entry name" value="P-II"/>
    <property type="match status" value="1"/>
</dbReference>
<dbReference type="NCBIfam" id="NF045581">
    <property type="entry name" value="PG0541_fam"/>
    <property type="match status" value="1"/>
</dbReference>
<keyword evidence="2" id="KW-1185">Reference proteome</keyword>
<dbReference type="EMBL" id="BLAX01000001">
    <property type="protein sequence ID" value="GET31496.1"/>
    <property type="molecule type" value="Genomic_DNA"/>
</dbReference>
<dbReference type="RefSeq" id="WP_025865579.1">
    <property type="nucleotide sequence ID" value="NZ_BLAX01000001.1"/>
</dbReference>
<accession>A0A5M4AV94</accession>
<evidence type="ECO:0008006" key="3">
    <source>
        <dbReference type="Google" id="ProtNLM"/>
    </source>
</evidence>
<name>A0A5M4AV94_9BACT</name>
<dbReference type="Gene3D" id="3.30.70.120">
    <property type="match status" value="1"/>
</dbReference>
<dbReference type="AlphaFoldDB" id="A0A5M4AV94"/>
<sequence>MKAVFIVYNQANTERVEYMLDRLGIRGYTQWADVRGRGTVAGPPHLGTHTWPEMNSAIMTVVPEEKVAELLEKVKNMDAINEEVGVRAFVWDITESV</sequence>
<gene>
    <name evidence="1" type="ORF">PbJCM13498_03590</name>
</gene>
<evidence type="ECO:0000313" key="1">
    <source>
        <dbReference type="EMBL" id="GET31496.1"/>
    </source>
</evidence>
<dbReference type="OrthoDB" id="5517163at2"/>
<protein>
    <recommendedName>
        <fullName evidence="3">Nitrogen regulatory protein P-II</fullName>
    </recommendedName>
</protein>
<dbReference type="InterPro" id="IPR015867">
    <property type="entry name" value="N-reg_PII/ATP_PRibTrfase_C"/>
</dbReference>
<dbReference type="Proteomes" id="UP000391834">
    <property type="component" value="Unassembled WGS sequence"/>
</dbReference>
<dbReference type="GO" id="GO:0006808">
    <property type="term" value="P:regulation of nitrogen utilization"/>
    <property type="evidence" value="ECO:0007669"/>
    <property type="project" value="InterPro"/>
</dbReference>
<dbReference type="SUPFAM" id="SSF54913">
    <property type="entry name" value="GlnB-like"/>
    <property type="match status" value="1"/>
</dbReference>
<evidence type="ECO:0000313" key="2">
    <source>
        <dbReference type="Proteomes" id="UP000391834"/>
    </source>
</evidence>
<reference evidence="1 2" key="1">
    <citation type="submission" date="2019-10" db="EMBL/GenBank/DDBJ databases">
        <title>Prolixibacter strains distinguished by the presence of nitrate reductase genes were adept at nitrate-dependent anaerobic corrosion of metallic iron and carbon steel.</title>
        <authorList>
            <person name="Iino T."/>
            <person name="Shono N."/>
            <person name="Ito K."/>
            <person name="Nakamura R."/>
            <person name="Sueoka K."/>
            <person name="Harayama S."/>
            <person name="Ohkuma M."/>
        </authorList>
    </citation>
    <scope>NUCLEOTIDE SEQUENCE [LARGE SCALE GENOMIC DNA]</scope>
    <source>
        <strain evidence="1 2">JCM 13498</strain>
    </source>
</reference>
<dbReference type="PROSITE" id="PS51343">
    <property type="entry name" value="PII_GLNB_DOM"/>
    <property type="match status" value="1"/>
</dbReference>
<dbReference type="GO" id="GO:0030234">
    <property type="term" value="F:enzyme regulator activity"/>
    <property type="evidence" value="ECO:0007669"/>
    <property type="project" value="InterPro"/>
</dbReference>
<organism evidence="1 2">
    <name type="scientific">Prolixibacter bellariivorans</name>
    <dbReference type="NCBI Taxonomy" id="314319"/>
    <lineage>
        <taxon>Bacteria</taxon>
        <taxon>Pseudomonadati</taxon>
        <taxon>Bacteroidota</taxon>
        <taxon>Bacteroidia</taxon>
        <taxon>Marinilabiliales</taxon>
        <taxon>Prolixibacteraceae</taxon>
        <taxon>Prolixibacter</taxon>
    </lineage>
</organism>
<dbReference type="InterPro" id="IPR002187">
    <property type="entry name" value="N-reg_PII"/>
</dbReference>
<proteinExistence type="predicted"/>
<comment type="caution">
    <text evidence="1">The sequence shown here is derived from an EMBL/GenBank/DDBJ whole genome shotgun (WGS) entry which is preliminary data.</text>
</comment>
<dbReference type="InterPro" id="IPR011322">
    <property type="entry name" value="N-reg_PII-like_a/b"/>
</dbReference>